<dbReference type="Proteomes" id="UP001189429">
    <property type="component" value="Unassembled WGS sequence"/>
</dbReference>
<name>A0ABN9YJN3_9DINO</name>
<feature type="non-terminal residue" evidence="2">
    <location>
        <position position="1"/>
    </location>
</feature>
<evidence type="ECO:0000313" key="3">
    <source>
        <dbReference type="Proteomes" id="UP001189429"/>
    </source>
</evidence>
<feature type="compositionally biased region" description="Low complexity" evidence="1">
    <location>
        <begin position="17"/>
        <end position="33"/>
    </location>
</feature>
<sequence>PERGAAARQGHRRGALGRRPAVGPQAVGVPVPAWRSPARHPRGGRREPAGDPGGGRKQGGRDLSRPEGCPVGRGGVPGLRRGGRCRLQPHAAHLRSRGAPGASAGQHQAPCLRACGEAM</sequence>
<evidence type="ECO:0000313" key="2">
    <source>
        <dbReference type="EMBL" id="CAK0912067.1"/>
    </source>
</evidence>
<feature type="non-terminal residue" evidence="2">
    <location>
        <position position="119"/>
    </location>
</feature>
<proteinExistence type="predicted"/>
<keyword evidence="3" id="KW-1185">Reference proteome</keyword>
<reference evidence="2" key="1">
    <citation type="submission" date="2023-10" db="EMBL/GenBank/DDBJ databases">
        <authorList>
            <person name="Chen Y."/>
            <person name="Shah S."/>
            <person name="Dougan E. K."/>
            <person name="Thang M."/>
            <person name="Chan C."/>
        </authorList>
    </citation>
    <scope>NUCLEOTIDE SEQUENCE [LARGE SCALE GENOMIC DNA]</scope>
</reference>
<accession>A0ABN9YJN3</accession>
<organism evidence="2 3">
    <name type="scientific">Prorocentrum cordatum</name>
    <dbReference type="NCBI Taxonomy" id="2364126"/>
    <lineage>
        <taxon>Eukaryota</taxon>
        <taxon>Sar</taxon>
        <taxon>Alveolata</taxon>
        <taxon>Dinophyceae</taxon>
        <taxon>Prorocentrales</taxon>
        <taxon>Prorocentraceae</taxon>
        <taxon>Prorocentrum</taxon>
    </lineage>
</organism>
<protein>
    <submittedName>
        <fullName evidence="2">Uncharacterized protein</fullName>
    </submittedName>
</protein>
<dbReference type="EMBL" id="CAUYUJ010022697">
    <property type="protein sequence ID" value="CAK0912067.1"/>
    <property type="molecule type" value="Genomic_DNA"/>
</dbReference>
<comment type="caution">
    <text evidence="2">The sequence shown here is derived from an EMBL/GenBank/DDBJ whole genome shotgun (WGS) entry which is preliminary data.</text>
</comment>
<feature type="region of interest" description="Disordered" evidence="1">
    <location>
        <begin position="1"/>
        <end position="107"/>
    </location>
</feature>
<evidence type="ECO:0000256" key="1">
    <source>
        <dbReference type="SAM" id="MobiDB-lite"/>
    </source>
</evidence>
<gene>
    <name evidence="2" type="ORF">PCOR1329_LOCUS85736</name>
</gene>